<evidence type="ECO:0000313" key="1">
    <source>
        <dbReference type="EMBL" id="GKV28304.1"/>
    </source>
</evidence>
<keyword evidence="2" id="KW-1185">Reference proteome</keyword>
<reference evidence="1 2" key="1">
    <citation type="journal article" date="2021" name="Commun. Biol.">
        <title>The genome of Shorea leprosula (Dipterocarpaceae) highlights the ecological relevance of drought in aseasonal tropical rainforests.</title>
        <authorList>
            <person name="Ng K.K.S."/>
            <person name="Kobayashi M.J."/>
            <person name="Fawcett J.A."/>
            <person name="Hatakeyama M."/>
            <person name="Paape T."/>
            <person name="Ng C.H."/>
            <person name="Ang C.C."/>
            <person name="Tnah L.H."/>
            <person name="Lee C.T."/>
            <person name="Nishiyama T."/>
            <person name="Sese J."/>
            <person name="O'Brien M.J."/>
            <person name="Copetti D."/>
            <person name="Mohd Noor M.I."/>
            <person name="Ong R.C."/>
            <person name="Putra M."/>
            <person name="Sireger I.Z."/>
            <person name="Indrioko S."/>
            <person name="Kosugi Y."/>
            <person name="Izuno A."/>
            <person name="Isagi Y."/>
            <person name="Lee S.L."/>
            <person name="Shimizu K.K."/>
        </authorList>
    </citation>
    <scope>NUCLEOTIDE SEQUENCE [LARGE SCALE GENOMIC DNA]</scope>
    <source>
        <strain evidence="1">214</strain>
    </source>
</reference>
<sequence>MRESTVHIAEWVTFANMTALIGSEIYFNDSNVITILEFSLLIQFSDFLTCLQMSFNQSRNIICSPLNVIDPGKLRQSSQLIFLLGDDHLGDRFSHL</sequence>
<dbReference type="EMBL" id="BPVZ01000079">
    <property type="protein sequence ID" value="GKV28304.1"/>
    <property type="molecule type" value="Genomic_DNA"/>
</dbReference>
<evidence type="ECO:0000313" key="2">
    <source>
        <dbReference type="Proteomes" id="UP001054252"/>
    </source>
</evidence>
<proteinExistence type="predicted"/>
<accession>A0AAV5KUU0</accession>
<organism evidence="1 2">
    <name type="scientific">Rubroshorea leprosula</name>
    <dbReference type="NCBI Taxonomy" id="152421"/>
    <lineage>
        <taxon>Eukaryota</taxon>
        <taxon>Viridiplantae</taxon>
        <taxon>Streptophyta</taxon>
        <taxon>Embryophyta</taxon>
        <taxon>Tracheophyta</taxon>
        <taxon>Spermatophyta</taxon>
        <taxon>Magnoliopsida</taxon>
        <taxon>eudicotyledons</taxon>
        <taxon>Gunneridae</taxon>
        <taxon>Pentapetalae</taxon>
        <taxon>rosids</taxon>
        <taxon>malvids</taxon>
        <taxon>Malvales</taxon>
        <taxon>Dipterocarpaceae</taxon>
        <taxon>Rubroshorea</taxon>
    </lineage>
</organism>
<name>A0AAV5KUU0_9ROSI</name>
<gene>
    <name evidence="1" type="ORF">SLEP1_g37374</name>
</gene>
<dbReference type="Proteomes" id="UP001054252">
    <property type="component" value="Unassembled WGS sequence"/>
</dbReference>
<protein>
    <submittedName>
        <fullName evidence="1">Uncharacterized protein</fullName>
    </submittedName>
</protein>
<comment type="caution">
    <text evidence="1">The sequence shown here is derived from an EMBL/GenBank/DDBJ whole genome shotgun (WGS) entry which is preliminary data.</text>
</comment>
<dbReference type="AlphaFoldDB" id="A0AAV5KUU0"/>